<evidence type="ECO:0000313" key="2">
    <source>
        <dbReference type="Proteomes" id="UP000192328"/>
    </source>
</evidence>
<sequence length="202" mass="23081">MKTILTVQHTEAEHHLSGHCGSRHEWTLTERGLETAFRIGVWLKEEIGGQSCRMYVSPQLRTRQTAEEINRSLDLTPVFCDELRECDAGEGCGMPMDWYRANKTPRGTGFDPDYKPFPSAESDRELWERVEPFFREIMENGEENILVVSHGVTLSFLQSMLAGQQVEDREKFRFRGKSGSVSKFTVSDDGQITAAYVNRVIE</sequence>
<name>A0AC61PHH3_9FIRM</name>
<accession>A0AC61PHH3</accession>
<dbReference type="Proteomes" id="UP000192328">
    <property type="component" value="Unassembled WGS sequence"/>
</dbReference>
<gene>
    <name evidence="1" type="ORF">SAMN06297397_0203</name>
</gene>
<organism evidence="1 2">
    <name type="scientific">Aristaeella lactis</name>
    <dbReference type="NCBI Taxonomy" id="3046383"/>
    <lineage>
        <taxon>Bacteria</taxon>
        <taxon>Bacillati</taxon>
        <taxon>Bacillota</taxon>
        <taxon>Clostridia</taxon>
        <taxon>Eubacteriales</taxon>
        <taxon>Aristaeellaceae</taxon>
        <taxon>Aristaeella</taxon>
    </lineage>
</organism>
<keyword evidence="2" id="KW-1185">Reference proteome</keyword>
<reference evidence="1" key="1">
    <citation type="submission" date="2017-04" db="EMBL/GenBank/DDBJ databases">
        <authorList>
            <person name="Varghese N."/>
            <person name="Submissions S."/>
        </authorList>
    </citation>
    <scope>NUCLEOTIDE SEQUENCE</scope>
    <source>
        <strain evidence="1">WTE2008</strain>
    </source>
</reference>
<evidence type="ECO:0000313" key="1">
    <source>
        <dbReference type="EMBL" id="SMC35470.1"/>
    </source>
</evidence>
<protein>
    <submittedName>
        <fullName evidence="1">Probable phosphoglycerate mutase</fullName>
    </submittedName>
</protein>
<dbReference type="EMBL" id="FWXZ01000001">
    <property type="protein sequence ID" value="SMC35470.1"/>
    <property type="molecule type" value="Genomic_DNA"/>
</dbReference>
<comment type="caution">
    <text evidence="1">The sequence shown here is derived from an EMBL/GenBank/DDBJ whole genome shotgun (WGS) entry which is preliminary data.</text>
</comment>
<proteinExistence type="predicted"/>